<keyword evidence="1" id="KW-0732">Signal</keyword>
<dbReference type="Proteomes" id="UP000291338">
    <property type="component" value="Unassembled WGS sequence"/>
</dbReference>
<dbReference type="RefSeq" id="WP_130255895.1">
    <property type="nucleotide sequence ID" value="NZ_PPSX01000043.1"/>
</dbReference>
<dbReference type="InterPro" id="IPR026950">
    <property type="entry name" value="Caps_assemb_Wzi"/>
</dbReference>
<feature type="signal peptide" evidence="1">
    <location>
        <begin position="1"/>
        <end position="22"/>
    </location>
</feature>
<evidence type="ECO:0008006" key="4">
    <source>
        <dbReference type="Google" id="ProtNLM"/>
    </source>
</evidence>
<feature type="chain" id="PRO_5020966313" description="Capsule assembly Wzi family protein" evidence="1">
    <location>
        <begin position="23"/>
        <end position="483"/>
    </location>
</feature>
<dbReference type="InterPro" id="IPR038636">
    <property type="entry name" value="Wzi_sf"/>
</dbReference>
<comment type="caution">
    <text evidence="2">The sequence shown here is derived from an EMBL/GenBank/DDBJ whole genome shotgun (WGS) entry which is preliminary data.</text>
</comment>
<evidence type="ECO:0000256" key="1">
    <source>
        <dbReference type="SAM" id="SignalP"/>
    </source>
</evidence>
<evidence type="ECO:0000313" key="2">
    <source>
        <dbReference type="EMBL" id="RZQ52778.1"/>
    </source>
</evidence>
<accession>A0A4V2EJL6</accession>
<dbReference type="EMBL" id="PPSX01000043">
    <property type="protein sequence ID" value="RZQ52778.1"/>
    <property type="molecule type" value="Genomic_DNA"/>
</dbReference>
<protein>
    <recommendedName>
        <fullName evidence="4">Capsule assembly Wzi family protein</fullName>
    </recommendedName>
</protein>
<dbReference type="Gene3D" id="2.40.160.130">
    <property type="entry name" value="Capsule assembly protein Wzi"/>
    <property type="match status" value="1"/>
</dbReference>
<name>A0A4V2EJL6_9GAMM</name>
<gene>
    <name evidence="2" type="ORF">C1E23_12535</name>
</gene>
<sequence length="483" mass="54282">MKLKLFSTLFAAALGIAGQAMAAPTAYLPLGKHPVLEHQIDRMFAISTGTPMAKPYRIYDVQIALRQIKQSNPGLHAQILSGIEPYISRDAVTRVGVKLRADSGAEVKLANDRSNSSSEYAEVSFDGIWRSGQHSLMQLGAEYRVEQGKFVAYNSFYALGGDNLQLNLGYKEHWFSPFKTFAQVYSNNAQAPLSVSLGLNAPLKDWWNFDFEFFYSKLEHVENGILYQGTLHSGTPKLAGTHLSIEPINGWKIGVNRMMQFGGGPRKVSMKDVFKAYFDPAGNDNSGLTGSRDTELGDQWATLTSTYRSHWFTPIEWSFEYGGEDTKNHKNYQVGNTAASFGVFVPSLLEKATFRYEYTNMHSLWYVNEIYETTGNTINGAVVGHFASDRSNFDDGAPSQIHTFETTYFSSPSELWSLKYSMIDNTSEYLNELGELGGKYETSHELQIINNRAYDDKRLETTLALGKDVFGENYTWLSVNLYW</sequence>
<dbReference type="Pfam" id="PF14052">
    <property type="entry name" value="Caps_assemb_Wzi"/>
    <property type="match status" value="1"/>
</dbReference>
<dbReference type="AlphaFoldDB" id="A0A4V2EJL6"/>
<evidence type="ECO:0000313" key="3">
    <source>
        <dbReference type="Proteomes" id="UP000291338"/>
    </source>
</evidence>
<reference evidence="2 3" key="1">
    <citation type="submission" date="2018-01" db="EMBL/GenBank/DDBJ databases">
        <title>Co-occurrence of chitin degradation, pigmentation and bioactivity in marine Pseudoalteromonas.</title>
        <authorList>
            <person name="Paulsen S."/>
            <person name="Gram L."/>
            <person name="Machado H."/>
        </authorList>
    </citation>
    <scope>NUCLEOTIDE SEQUENCE [LARGE SCALE GENOMIC DNA]</scope>
    <source>
        <strain evidence="2 3">S3898</strain>
    </source>
</reference>
<organism evidence="2 3">
    <name type="scientific">Pseudoalteromonas phenolica</name>
    <dbReference type="NCBI Taxonomy" id="161398"/>
    <lineage>
        <taxon>Bacteria</taxon>
        <taxon>Pseudomonadati</taxon>
        <taxon>Pseudomonadota</taxon>
        <taxon>Gammaproteobacteria</taxon>
        <taxon>Alteromonadales</taxon>
        <taxon>Pseudoalteromonadaceae</taxon>
        <taxon>Pseudoalteromonas</taxon>
    </lineage>
</organism>
<proteinExistence type="predicted"/>